<keyword evidence="5" id="KW-1185">Reference proteome</keyword>
<feature type="domain" description="LOB" evidence="3">
    <location>
        <begin position="30"/>
        <end position="136"/>
    </location>
</feature>
<dbReference type="PROSITE" id="PS50891">
    <property type="entry name" value="LOB"/>
    <property type="match status" value="1"/>
</dbReference>
<comment type="similarity">
    <text evidence="1">Belongs to the LOB domain-containing protein family.</text>
</comment>
<name>A0A5N6P7B3_9ASTR</name>
<sequence length="239" mass="26006">MPLHPPFSPSLGFISPPPSTPSPINFPATMSCNGCRVLRKGCSDNCILRPCLQWIDAPEAQGHATVFVAKFFGRAGLMSFISAVPENQRPSLFQSLLFEAAGRTVNPVTGAVGLLSTGNWHVCQASVETVLRGGTLRPISELIDGSPMVPKLGDSSERYVAPPEKVQKRRRGVEHPSNMIQSHDLDLNQSFPVKKNLPGNRRQGSPSMNSEDSSVTTTGFGEHNYSEEGREVHLLNLFK</sequence>
<dbReference type="OrthoDB" id="1922547at2759"/>
<dbReference type="InterPro" id="IPR004883">
    <property type="entry name" value="LOB"/>
</dbReference>
<feature type="compositionally biased region" description="Polar residues" evidence="2">
    <location>
        <begin position="202"/>
        <end position="219"/>
    </location>
</feature>
<accession>A0A5N6P7B3</accession>
<proteinExistence type="inferred from homology"/>
<gene>
    <name evidence="4" type="ORF">E3N88_12441</name>
</gene>
<dbReference type="PANTHER" id="PTHR31304">
    <property type="entry name" value="LOB DOMAIN-CONTAINING PROTEIN 38"/>
    <property type="match status" value="1"/>
</dbReference>
<dbReference type="GO" id="GO:0010468">
    <property type="term" value="P:regulation of gene expression"/>
    <property type="evidence" value="ECO:0007669"/>
    <property type="project" value="TreeGrafter"/>
</dbReference>
<organism evidence="4 5">
    <name type="scientific">Mikania micrantha</name>
    <name type="common">bitter vine</name>
    <dbReference type="NCBI Taxonomy" id="192012"/>
    <lineage>
        <taxon>Eukaryota</taxon>
        <taxon>Viridiplantae</taxon>
        <taxon>Streptophyta</taxon>
        <taxon>Embryophyta</taxon>
        <taxon>Tracheophyta</taxon>
        <taxon>Spermatophyta</taxon>
        <taxon>Magnoliopsida</taxon>
        <taxon>eudicotyledons</taxon>
        <taxon>Gunneridae</taxon>
        <taxon>Pentapetalae</taxon>
        <taxon>asterids</taxon>
        <taxon>campanulids</taxon>
        <taxon>Asterales</taxon>
        <taxon>Asteraceae</taxon>
        <taxon>Asteroideae</taxon>
        <taxon>Heliantheae alliance</taxon>
        <taxon>Eupatorieae</taxon>
        <taxon>Mikania</taxon>
    </lineage>
</organism>
<evidence type="ECO:0000313" key="5">
    <source>
        <dbReference type="Proteomes" id="UP000326396"/>
    </source>
</evidence>
<evidence type="ECO:0000313" key="4">
    <source>
        <dbReference type="EMBL" id="KAD5960968.1"/>
    </source>
</evidence>
<comment type="caution">
    <text evidence="4">The sequence shown here is derived from an EMBL/GenBank/DDBJ whole genome shotgun (WGS) entry which is preliminary data.</text>
</comment>
<protein>
    <recommendedName>
        <fullName evidence="3">LOB domain-containing protein</fullName>
    </recommendedName>
</protein>
<evidence type="ECO:0000256" key="2">
    <source>
        <dbReference type="SAM" id="MobiDB-lite"/>
    </source>
</evidence>
<dbReference type="PANTHER" id="PTHR31304:SF1">
    <property type="entry name" value="LOB DOMAIN-CONTAINING PROTEIN 39"/>
    <property type="match status" value="1"/>
</dbReference>
<dbReference type="EMBL" id="SZYD01000006">
    <property type="protein sequence ID" value="KAD5960968.1"/>
    <property type="molecule type" value="Genomic_DNA"/>
</dbReference>
<dbReference type="AlphaFoldDB" id="A0A5N6P7B3"/>
<evidence type="ECO:0000256" key="1">
    <source>
        <dbReference type="ARBA" id="ARBA00005474"/>
    </source>
</evidence>
<evidence type="ECO:0000259" key="3">
    <source>
        <dbReference type="PROSITE" id="PS50891"/>
    </source>
</evidence>
<reference evidence="4 5" key="1">
    <citation type="submission" date="2019-05" db="EMBL/GenBank/DDBJ databases">
        <title>Mikania micrantha, genome provides insights into the molecular mechanism of rapid growth.</title>
        <authorList>
            <person name="Liu B."/>
        </authorList>
    </citation>
    <scope>NUCLEOTIDE SEQUENCE [LARGE SCALE GENOMIC DNA]</scope>
    <source>
        <strain evidence="4">NLD-2019</strain>
        <tissue evidence="4">Leaf</tissue>
    </source>
</reference>
<dbReference type="Proteomes" id="UP000326396">
    <property type="component" value="Linkage Group LG14"/>
</dbReference>
<dbReference type="Pfam" id="PF03195">
    <property type="entry name" value="LOB"/>
    <property type="match status" value="1"/>
</dbReference>
<feature type="region of interest" description="Disordered" evidence="2">
    <location>
        <begin position="147"/>
        <end position="227"/>
    </location>
</feature>